<name>A0A0P7X6T3_9HYPH</name>
<dbReference type="InterPro" id="IPR036754">
    <property type="entry name" value="YbaK/aa-tRNA-synt-asso_dom_sf"/>
</dbReference>
<evidence type="ECO:0000256" key="1">
    <source>
        <dbReference type="ARBA" id="ARBA00010201"/>
    </source>
</evidence>
<sequence>MVTSEAMMTPQQLLDALDQRGYAITTTEHEAVFTVAESQHVKARIPGGHTKNLFLKDKKSRIFLVTAESESPVDLKRLHPVIGGSGRLSFGSAELLGELLGVAPGSVTPLALVNAPPEKISFVLDRRLADQEIINAHPLINTMTTSMRVADLISFLAEHGHETRIRDLPVPPEEESTDAGAGQNDAAIPS</sequence>
<dbReference type="FunFam" id="3.90.960.10:FF:000005">
    <property type="entry name" value="Putative prolyl-tRNA synthetase"/>
    <property type="match status" value="1"/>
</dbReference>
<dbReference type="SUPFAM" id="SSF55826">
    <property type="entry name" value="YbaK/ProRS associated domain"/>
    <property type="match status" value="1"/>
</dbReference>
<dbReference type="PANTHER" id="PTHR31423:SF3">
    <property type="entry name" value="PROLYL-TRNA SYNTHETASE ASSOCIATED DOMAIN-CONTAINING PROTEIN 1-RELATED"/>
    <property type="match status" value="1"/>
</dbReference>
<proteinExistence type="inferred from homology"/>
<reference evidence="4 6" key="1">
    <citation type="submission" date="2015-09" db="EMBL/GenBank/DDBJ databases">
        <title>Identification and resolution of microdiversity through metagenomic sequencing of parallel consortia.</title>
        <authorList>
            <person name="Nelson W.C."/>
            <person name="Romine M.F."/>
            <person name="Lindemann S.R."/>
        </authorList>
    </citation>
    <scope>NUCLEOTIDE SEQUENCE [LARGE SCALE GENOMIC DNA]</scope>
    <source>
        <strain evidence="4">HL-109</strain>
    </source>
</reference>
<dbReference type="InterPro" id="IPR007214">
    <property type="entry name" value="YbaK/aa-tRNA-synth-assoc-dom"/>
</dbReference>
<dbReference type="STRING" id="1653334.GA0071312_0963"/>
<keyword evidence="5" id="KW-0378">Hydrolase</keyword>
<dbReference type="GO" id="GO:0002161">
    <property type="term" value="F:aminoacyl-tRNA deacylase activity"/>
    <property type="evidence" value="ECO:0007669"/>
    <property type="project" value="InterPro"/>
</dbReference>
<evidence type="ECO:0000313" key="7">
    <source>
        <dbReference type="Proteomes" id="UP000182800"/>
    </source>
</evidence>
<dbReference type="InterPro" id="IPR040285">
    <property type="entry name" value="ProX/PRXD1"/>
</dbReference>
<accession>A0A0P7X6T3</accession>
<dbReference type="CDD" id="cd04335">
    <property type="entry name" value="PrdX_deacylase"/>
    <property type="match status" value="1"/>
</dbReference>
<dbReference type="EMBL" id="LJSX01000013">
    <property type="protein sequence ID" value="KPQ10755.1"/>
    <property type="molecule type" value="Genomic_DNA"/>
</dbReference>
<dbReference type="Pfam" id="PF04073">
    <property type="entry name" value="tRNA_edit"/>
    <property type="match status" value="1"/>
</dbReference>
<comment type="similarity">
    <text evidence="1">Belongs to the PRORSD1 family.</text>
</comment>
<dbReference type="OrthoDB" id="5145315at2"/>
<feature type="region of interest" description="Disordered" evidence="2">
    <location>
        <begin position="164"/>
        <end position="190"/>
    </location>
</feature>
<comment type="caution">
    <text evidence="4">The sequence shown here is derived from an EMBL/GenBank/DDBJ whole genome shotgun (WGS) entry which is preliminary data.</text>
</comment>
<keyword evidence="7" id="KW-1185">Reference proteome</keyword>
<dbReference type="EMBL" id="FMBM01000001">
    <property type="protein sequence ID" value="SCC79540.1"/>
    <property type="molecule type" value="Genomic_DNA"/>
</dbReference>
<dbReference type="Proteomes" id="UP000182800">
    <property type="component" value="Unassembled WGS sequence"/>
</dbReference>
<dbReference type="Proteomes" id="UP000050497">
    <property type="component" value="Unassembled WGS sequence"/>
</dbReference>
<evidence type="ECO:0000259" key="3">
    <source>
        <dbReference type="Pfam" id="PF04073"/>
    </source>
</evidence>
<gene>
    <name evidence="5" type="ORF">GA0071312_0963</name>
    <name evidence="4" type="ORF">HLUCCO17_09875</name>
</gene>
<dbReference type="Gene3D" id="3.90.960.10">
    <property type="entry name" value="YbaK/aminoacyl-tRNA synthetase-associated domain"/>
    <property type="match status" value="1"/>
</dbReference>
<evidence type="ECO:0000256" key="2">
    <source>
        <dbReference type="SAM" id="MobiDB-lite"/>
    </source>
</evidence>
<evidence type="ECO:0000313" key="5">
    <source>
        <dbReference type="EMBL" id="SCC79540.1"/>
    </source>
</evidence>
<feature type="domain" description="YbaK/aminoacyl-tRNA synthetase-associated" evidence="3">
    <location>
        <begin position="29"/>
        <end position="154"/>
    </location>
</feature>
<organism evidence="4 6">
    <name type="scientific">Saliniramus fredricksonii</name>
    <dbReference type="NCBI Taxonomy" id="1653334"/>
    <lineage>
        <taxon>Bacteria</taxon>
        <taxon>Pseudomonadati</taxon>
        <taxon>Pseudomonadota</taxon>
        <taxon>Alphaproteobacteria</taxon>
        <taxon>Hyphomicrobiales</taxon>
        <taxon>Salinarimonadaceae</taxon>
        <taxon>Saliniramus</taxon>
    </lineage>
</organism>
<evidence type="ECO:0000313" key="4">
    <source>
        <dbReference type="EMBL" id="KPQ10755.1"/>
    </source>
</evidence>
<dbReference type="PATRIC" id="fig|1653334.4.peg.3085"/>
<protein>
    <submittedName>
        <fullName evidence="5">Ala-tRNA(Pro) hydrolase</fullName>
    </submittedName>
</protein>
<dbReference type="PANTHER" id="PTHR31423">
    <property type="entry name" value="YBAK DOMAIN-CONTAINING PROTEIN"/>
    <property type="match status" value="1"/>
</dbReference>
<reference evidence="5 7" key="2">
    <citation type="submission" date="2016-08" db="EMBL/GenBank/DDBJ databases">
        <authorList>
            <person name="Varghese N."/>
            <person name="Submissions Spin"/>
        </authorList>
    </citation>
    <scope>NUCLEOTIDE SEQUENCE [LARGE SCALE GENOMIC DNA]</scope>
    <source>
        <strain evidence="5 7">HL-109</strain>
    </source>
</reference>
<evidence type="ECO:0000313" key="6">
    <source>
        <dbReference type="Proteomes" id="UP000050497"/>
    </source>
</evidence>
<dbReference type="AlphaFoldDB" id="A0A0P7X6T3"/>